<keyword evidence="7" id="KW-1185">Reference proteome</keyword>
<feature type="compositionally biased region" description="Polar residues" evidence="3">
    <location>
        <begin position="280"/>
        <end position="317"/>
    </location>
</feature>
<feature type="compositionally biased region" description="Low complexity" evidence="3">
    <location>
        <begin position="1209"/>
        <end position="1253"/>
    </location>
</feature>
<evidence type="ECO:0000259" key="5">
    <source>
        <dbReference type="Pfam" id="PF14075"/>
    </source>
</evidence>
<sequence>MAEPRKVAFITLSSPDPRKRRREDEPGTPGLPTVGGGGGLFPGAPESKVDTEQTEQRGITLRLNLRLSEPSDKASTEFNYNELVNAVKVKKPSDTVSNPNDPFNDEMRERLEVEALAKKFEAKYATNKKRRDRLQDLIDIGFGYDETDPFIDNSEAYDELVPASLTTKFGGFYINTGTLQFRQASDSEEEDTKDEKKVKSHKKHKEGEERPIKKRKRKDEGSVLEKEKKPRKIKISKQLGVTALNSNRPDKKKRKKLMKDSLSLAAMLRKFTREKEAMRKNNQSSLGTTNTNSFPKHNTPTSSQTTPINNVKPAPSQTTDLCDLATDPTMISILGSANENELLQHAANAMELDLLDVDLEKLLDSSSQASVDGMEGGTNVTQENGLLRTSTTCESGNLNTSKTLPQRQVISVTPPPLPEGLPEPLHKRIGDLRTASRQFDEEGRKKFFTLDMNNILLDIELQLQDQGPQVRAAVYSHLEVFVPCNKEMLMKRLRKLNLNVQDDRLRMPLQRLKLAVGNVMPEQISRYHEDCLAHSQAKVAKIAKQQSEDDHAKNCSDEDDEEKPGKRVVGPRKKFHWDDRIRSLLCNLVKIKLGCYELEQNKTVTVEDYLKSFMETQVKPLWPKGWMQARMLLKESRIVHSHLTANLSKKKIVPTSKPKLRESSPKDGCLNISTGSVGSQRTPSAVRPSEEDPVASSLSSRQMVPTTSTPFKCNSPPETIYLDSSLDEETPNPSFDSISEALAQLSNAAKCLVSDSPPTTPKPQRNMSSNIQCRDEKLSSITSKLPLGHSHTSVKTHSDSQDSQKKDINTGSGRNFLTGLHTNIISKNGESPMGSSSKQKAVGADVANSGVISANAQTGKTSLVHTVQAASLPRLSSQSSKVPVSSEGTKPHSNFSNVSSISNSPSQVHIHGSSKLQSGIGSVPQSSSHAKQLQMSSSPKLVQSTHSSTVSPLGAQGIKLQPHGSSSINNLSQSKLHPSSTTVSPTVQVGKLHPNSHSSNKHHSHSHSTATPPPSTGKIQLQSSNSRSPHQSKHHSTSSPQQLSHATVKSQTANFITPLQVTISKSPSNPIVKLSNALQATPIARPPSLSSSNVNSTNSTPEKTLQSSFCNTSPSPSTSPSLVGQSRPNSSNSTSPQCLNAYHPKSSSHSVSISSAFRPHFSVSGASKSSQSPAIHTAGASPLQHKSQAFSDGLNSICSIRSHTTANITSQSNTNPTHSSPSSSLSQKCSNSSPAPSQRSTGSTSAGSGSATTLSKPVTARTGVSTSTAMTSSAQLQTSINQVTTGAGLLGSSPPLTLMTPPLSVPNQAATLNPFGMLGGLVPVSLPFQFPLDLLTFPNASNNAAATGVTTTTSVGFPHTLTENLLKGLQTGAQHALPAHLQHAFSDSSQSQGGDVKRKSH</sequence>
<gene>
    <name evidence="6" type="primary">ubn2a</name>
</gene>
<feature type="compositionally biased region" description="Polar residues" evidence="3">
    <location>
        <begin position="1017"/>
        <end position="1029"/>
    </location>
</feature>
<name>A0A8C4SCY9_ERPCA</name>
<reference evidence="6" key="1">
    <citation type="submission" date="2021-06" db="EMBL/GenBank/DDBJ databases">
        <authorList>
            <consortium name="Wellcome Sanger Institute Data Sharing"/>
        </authorList>
    </citation>
    <scope>NUCLEOTIDE SEQUENCE [LARGE SCALE GENOMIC DNA]</scope>
</reference>
<reference evidence="6" key="2">
    <citation type="submission" date="2025-08" db="UniProtKB">
        <authorList>
            <consortium name="Ensembl"/>
        </authorList>
    </citation>
    <scope>IDENTIFICATION</scope>
</reference>
<dbReference type="GO" id="GO:0006325">
    <property type="term" value="P:chromatin organization"/>
    <property type="evidence" value="ECO:0007669"/>
    <property type="project" value="TreeGrafter"/>
</dbReference>
<evidence type="ECO:0000256" key="3">
    <source>
        <dbReference type="SAM" id="MobiDB-lite"/>
    </source>
</evidence>
<feature type="compositionally biased region" description="Polar residues" evidence="3">
    <location>
        <begin position="1037"/>
        <end position="1049"/>
    </location>
</feature>
<dbReference type="GO" id="GO:0005634">
    <property type="term" value="C:nucleus"/>
    <property type="evidence" value="ECO:0007669"/>
    <property type="project" value="TreeGrafter"/>
</dbReference>
<dbReference type="Proteomes" id="UP000694620">
    <property type="component" value="Chromosome 12"/>
</dbReference>
<dbReference type="Pfam" id="PF14075">
    <property type="entry name" value="UBN_AB"/>
    <property type="match status" value="1"/>
</dbReference>
<feature type="compositionally biased region" description="Low complexity" evidence="3">
    <location>
        <begin position="893"/>
        <end position="906"/>
    </location>
</feature>
<feature type="compositionally biased region" description="Basic and acidic residues" evidence="3">
    <location>
        <begin position="218"/>
        <end position="228"/>
    </location>
</feature>
<evidence type="ECO:0000313" key="7">
    <source>
        <dbReference type="Proteomes" id="UP000694620"/>
    </source>
</evidence>
<feature type="compositionally biased region" description="Polar residues" evidence="3">
    <location>
        <begin position="1122"/>
        <end position="1138"/>
    </location>
</feature>
<feature type="region of interest" description="Disordered" evidence="3">
    <location>
        <begin position="752"/>
        <end position="771"/>
    </location>
</feature>
<proteinExistence type="inferred from homology"/>
<feature type="region of interest" description="Disordered" evidence="3">
    <location>
        <begin position="1083"/>
        <end position="1151"/>
    </location>
</feature>
<dbReference type="RefSeq" id="XP_028671398.1">
    <property type="nucleotide sequence ID" value="XM_028815565.2"/>
</dbReference>
<feature type="domain" description="Hpc2-related" evidence="4">
    <location>
        <begin position="129"/>
        <end position="180"/>
    </location>
</feature>
<feature type="region of interest" description="Disordered" evidence="3">
    <location>
        <begin position="651"/>
        <end position="735"/>
    </location>
</feature>
<reference evidence="6" key="3">
    <citation type="submission" date="2025-09" db="UniProtKB">
        <authorList>
            <consortium name="Ensembl"/>
        </authorList>
    </citation>
    <scope>IDENTIFICATION</scope>
</reference>
<comment type="similarity">
    <text evidence="1">Belongs to the ubinuclein family.</text>
</comment>
<feature type="compositionally biased region" description="Basic and acidic residues" evidence="3">
    <location>
        <begin position="796"/>
        <end position="808"/>
    </location>
</feature>
<dbReference type="GeneTree" id="ENSGT00940000155858"/>
<feature type="compositionally biased region" description="Basic and acidic residues" evidence="3">
    <location>
        <begin position="546"/>
        <end position="556"/>
    </location>
</feature>
<feature type="region of interest" description="Disordered" evidence="3">
    <location>
        <begin position="1208"/>
        <end position="1275"/>
    </location>
</feature>
<protein>
    <submittedName>
        <fullName evidence="6">Ubinuclein 2a</fullName>
    </submittedName>
</protein>
<feature type="domain" description="Ubinuclein middle" evidence="5">
    <location>
        <begin position="417"/>
        <end position="634"/>
    </location>
</feature>
<feature type="region of interest" description="Disordered" evidence="3">
    <location>
        <begin position="544"/>
        <end position="567"/>
    </location>
</feature>
<feature type="region of interest" description="Disordered" evidence="3">
    <location>
        <begin position="873"/>
        <end position="1049"/>
    </location>
</feature>
<organism evidence="6 7">
    <name type="scientific">Erpetoichthys calabaricus</name>
    <name type="common">Rope fish</name>
    <name type="synonym">Calamoichthys calabaricus</name>
    <dbReference type="NCBI Taxonomy" id="27687"/>
    <lineage>
        <taxon>Eukaryota</taxon>
        <taxon>Metazoa</taxon>
        <taxon>Chordata</taxon>
        <taxon>Craniata</taxon>
        <taxon>Vertebrata</taxon>
        <taxon>Euteleostomi</taxon>
        <taxon>Actinopterygii</taxon>
        <taxon>Polypteriformes</taxon>
        <taxon>Polypteridae</taxon>
        <taxon>Erpetoichthys</taxon>
    </lineage>
</organism>
<feature type="region of interest" description="Disordered" evidence="3">
    <location>
        <begin position="1"/>
        <end position="56"/>
    </location>
</feature>
<feature type="compositionally biased region" description="Polar residues" evidence="3">
    <location>
        <begin position="1262"/>
        <end position="1275"/>
    </location>
</feature>
<feature type="compositionally biased region" description="Polar residues" evidence="3">
    <location>
        <begin position="762"/>
        <end position="771"/>
    </location>
</feature>
<evidence type="ECO:0000256" key="2">
    <source>
        <dbReference type="ARBA" id="ARBA00022553"/>
    </source>
</evidence>
<dbReference type="GeneID" id="114662192"/>
<feature type="region of interest" description="Disordered" evidence="3">
    <location>
        <begin position="277"/>
        <end position="317"/>
    </location>
</feature>
<evidence type="ECO:0000256" key="1">
    <source>
        <dbReference type="ARBA" id="ARBA00009911"/>
    </source>
</evidence>
<dbReference type="InterPro" id="IPR026947">
    <property type="entry name" value="UBN_middle_dom"/>
</dbReference>
<dbReference type="PANTHER" id="PTHR21669:SF10">
    <property type="entry name" value="UBINUCLEIN-2"/>
    <property type="match status" value="1"/>
</dbReference>
<feature type="compositionally biased region" description="Polar residues" evidence="3">
    <location>
        <begin position="1102"/>
        <end position="1111"/>
    </location>
</feature>
<evidence type="ECO:0000313" key="6">
    <source>
        <dbReference type="Ensembl" id="ENSECRP00000015507.1"/>
    </source>
</evidence>
<dbReference type="Pfam" id="PF08729">
    <property type="entry name" value="HUN"/>
    <property type="match status" value="1"/>
</dbReference>
<evidence type="ECO:0000259" key="4">
    <source>
        <dbReference type="Pfam" id="PF08729"/>
    </source>
</evidence>
<feature type="compositionally biased region" description="Polar residues" evidence="3">
    <location>
        <begin position="963"/>
        <end position="987"/>
    </location>
</feature>
<feature type="compositionally biased region" description="Polar residues" evidence="3">
    <location>
        <begin position="671"/>
        <end position="683"/>
    </location>
</feature>
<dbReference type="OrthoDB" id="68076at2759"/>
<feature type="compositionally biased region" description="Polar residues" evidence="3">
    <location>
        <begin position="1164"/>
        <end position="1174"/>
    </location>
</feature>
<dbReference type="PANTHER" id="PTHR21669">
    <property type="entry name" value="CAPZ-INTERACTING PROTEIN AND RELATED PROTEINS"/>
    <property type="match status" value="1"/>
</dbReference>
<feature type="region of interest" description="Disordered" evidence="3">
    <location>
        <begin position="183"/>
        <end position="259"/>
    </location>
</feature>
<dbReference type="Ensembl" id="ENSECRT00000015784.1">
    <property type="protein sequence ID" value="ENSECRP00000015507.1"/>
    <property type="gene ID" value="ENSECRG00000010350.1"/>
</dbReference>
<feature type="compositionally biased region" description="Polar residues" evidence="3">
    <location>
        <begin position="914"/>
        <end position="951"/>
    </location>
</feature>
<feature type="compositionally biased region" description="Low complexity" evidence="3">
    <location>
        <begin position="1112"/>
        <end position="1121"/>
    </location>
</feature>
<accession>A0A8C4SCY9</accession>
<feature type="compositionally biased region" description="Low complexity" evidence="3">
    <location>
        <begin position="1086"/>
        <end position="1101"/>
    </location>
</feature>
<dbReference type="InterPro" id="IPR014840">
    <property type="entry name" value="HRD"/>
</dbReference>
<feature type="region of interest" description="Disordered" evidence="3">
    <location>
        <begin position="784"/>
        <end position="816"/>
    </location>
</feature>
<feature type="compositionally biased region" description="Low complexity" evidence="3">
    <location>
        <begin position="876"/>
        <end position="886"/>
    </location>
</feature>
<feature type="region of interest" description="Disordered" evidence="3">
    <location>
        <begin position="1163"/>
        <end position="1182"/>
    </location>
</feature>
<feature type="compositionally biased region" description="Polar residues" evidence="3">
    <location>
        <begin position="696"/>
        <end position="712"/>
    </location>
</feature>
<keyword evidence="2" id="KW-0597">Phosphoprotein</keyword>